<dbReference type="EnsemblMetazoa" id="AALFPA23_003289.R3553">
    <property type="protein sequence ID" value="AALFPA23_003289.P3553"/>
    <property type="gene ID" value="AALFPA23_003289"/>
</dbReference>
<protein>
    <submittedName>
        <fullName evidence="3">Uncharacterized protein</fullName>
    </submittedName>
</protein>
<evidence type="ECO:0000313" key="4">
    <source>
        <dbReference type="Proteomes" id="UP000069940"/>
    </source>
</evidence>
<feature type="coiled-coil region" evidence="1">
    <location>
        <begin position="301"/>
        <end position="328"/>
    </location>
</feature>
<evidence type="ECO:0000256" key="1">
    <source>
        <dbReference type="SAM" id="Coils"/>
    </source>
</evidence>
<evidence type="ECO:0000313" key="3">
    <source>
        <dbReference type="EnsemblMetazoa" id="AALFPA23_003289.P3553"/>
    </source>
</evidence>
<evidence type="ECO:0000256" key="2">
    <source>
        <dbReference type="SAM" id="MobiDB-lite"/>
    </source>
</evidence>
<dbReference type="RefSeq" id="XP_029721680.2">
    <property type="nucleotide sequence ID" value="XM_029865820.2"/>
</dbReference>
<feature type="region of interest" description="Disordered" evidence="2">
    <location>
        <begin position="24"/>
        <end position="54"/>
    </location>
</feature>
<dbReference type="Proteomes" id="UP000069940">
    <property type="component" value="Unassembled WGS sequence"/>
</dbReference>
<keyword evidence="4" id="KW-1185">Reference proteome</keyword>
<dbReference type="GeneID" id="109426155"/>
<organism evidence="3 4">
    <name type="scientific">Aedes albopictus</name>
    <name type="common">Asian tiger mosquito</name>
    <name type="synonym">Stegomyia albopicta</name>
    <dbReference type="NCBI Taxonomy" id="7160"/>
    <lineage>
        <taxon>Eukaryota</taxon>
        <taxon>Metazoa</taxon>
        <taxon>Ecdysozoa</taxon>
        <taxon>Arthropoda</taxon>
        <taxon>Hexapoda</taxon>
        <taxon>Insecta</taxon>
        <taxon>Pterygota</taxon>
        <taxon>Neoptera</taxon>
        <taxon>Endopterygota</taxon>
        <taxon>Diptera</taxon>
        <taxon>Nematocera</taxon>
        <taxon>Culicoidea</taxon>
        <taxon>Culicidae</taxon>
        <taxon>Culicinae</taxon>
        <taxon>Aedini</taxon>
        <taxon>Aedes</taxon>
        <taxon>Stegomyia</taxon>
    </lineage>
</organism>
<reference evidence="4" key="1">
    <citation type="journal article" date="2015" name="Proc. Natl. Acad. Sci. U.S.A.">
        <title>Genome sequence of the Asian Tiger mosquito, Aedes albopictus, reveals insights into its biology, genetics, and evolution.</title>
        <authorList>
            <person name="Chen X.G."/>
            <person name="Jiang X."/>
            <person name="Gu J."/>
            <person name="Xu M."/>
            <person name="Wu Y."/>
            <person name="Deng Y."/>
            <person name="Zhang C."/>
            <person name="Bonizzoni M."/>
            <person name="Dermauw W."/>
            <person name="Vontas J."/>
            <person name="Armbruster P."/>
            <person name="Huang X."/>
            <person name="Yang Y."/>
            <person name="Zhang H."/>
            <person name="He W."/>
            <person name="Peng H."/>
            <person name="Liu Y."/>
            <person name="Wu K."/>
            <person name="Chen J."/>
            <person name="Lirakis M."/>
            <person name="Topalis P."/>
            <person name="Van Leeuwen T."/>
            <person name="Hall A.B."/>
            <person name="Jiang X."/>
            <person name="Thorpe C."/>
            <person name="Mueller R.L."/>
            <person name="Sun C."/>
            <person name="Waterhouse R.M."/>
            <person name="Yan G."/>
            <person name="Tu Z.J."/>
            <person name="Fang X."/>
            <person name="James A.A."/>
        </authorList>
    </citation>
    <scope>NUCLEOTIDE SEQUENCE [LARGE SCALE GENOMIC DNA]</scope>
    <source>
        <strain evidence="4">Foshan</strain>
    </source>
</reference>
<name>A0ABM1XVJ5_AEDAL</name>
<feature type="region of interest" description="Disordered" evidence="2">
    <location>
        <begin position="335"/>
        <end position="383"/>
    </location>
</feature>
<sequence>MDDDITREQLHSLEVEKIISETILGDTPSAEEIVPEAPLEPTKTANEDEEPEEPRVYTNEIAICNLMYHGQKKGVHPSDSVVIRCTSAAEFADQVYTLVKPLLKRGVYFPEPDQPCWMENELPTREEFPQFVQFKDNIQKRCWKLDAVDEYMLMKWANRLIYLQAYVHSSNVQSKAMWEQVQQELLGVQSDGKKTKEALEEERLQFVMKKLQKAHQASLIPRTDDAFKLWARLIMQQTSKDQRDRFFVKPPQELLEKFLVVENEKPKPEKRNRTISGPALRGHTQDGFGFQDEILALRQTVTQIKDLVEMLDKRVELLEEKSRGYNQTLEGIPLKKRKYDSDGDSDGEDDQKGMGAGNDERPIDVRPPLVRVEGNHGNPDPLVFEDIVVKEEYDEIESDG</sequence>
<keyword evidence="1" id="KW-0175">Coiled coil</keyword>
<proteinExistence type="predicted"/>
<reference evidence="3" key="2">
    <citation type="submission" date="2025-05" db="UniProtKB">
        <authorList>
            <consortium name="EnsemblMetazoa"/>
        </authorList>
    </citation>
    <scope>IDENTIFICATION</scope>
    <source>
        <strain evidence="3">Foshan</strain>
    </source>
</reference>
<accession>A0ABM1XVJ5</accession>